<evidence type="ECO:0000313" key="2">
    <source>
        <dbReference type="EMBL" id="EME76856.1"/>
    </source>
</evidence>
<evidence type="ECO:0000313" key="3">
    <source>
        <dbReference type="Proteomes" id="UP000016932"/>
    </source>
</evidence>
<protein>
    <submittedName>
        <fullName evidence="2">Uncharacterized protein</fullName>
    </submittedName>
</protein>
<proteinExistence type="predicted"/>
<dbReference type="AlphaFoldDB" id="M2ZXN0"/>
<sequence length="938" mass="102938">MDGLWNICEWFELMADFLLPGLTIMLLPDSRLIIIMNLGTISMTPTTLHRLPFEPFIKFVAVRVPATFLYSSRAVGVFFHVHWTAARFILVSMVESGLASSGISESRRMSAVDISGRLPMSAVCGFPGLCLHRQINGRRLLAYKSDFAASHDHPVMEIIRTSQSALGIREDIPNIFHTSLSHPFLAFLNSELLEIRRAVVDTADLGSSSDFEHLVDKFIDRIGIELYRKIHPKNCNDPDCEEAHEGAQSWPFSEPNPISARSLLLVDAKTNTLGGAYPKNLFWSVKTHEKNSSFSADLFDRIRLELRQLIYSEFNLGLVYDRIEPKERQAPAVRDIDSDHEKEDTLDSSRVSSSDKSEHSTAMQATFQRTIADGRRVNIERDVGPQQQSVTRNSGAVHSQRYTGSAFAATVQFSARGFASSCFLTTGMSHGLGIAEQYDHFPDHARSNGERDSAAMLTEAKANPKTESTLGRGKAGGSAEIIDLTDDDPIEPRIAPAQASTFVTPLEDNRHIKQEADEVQAGDSTSEPSRMANLGYQSKKEGKRPAESAGERHSKRSKTVAKIDSTSLDQDDDEEIIDSKPQNSGSEPPTESLRSYAASGRDEFNGSYSEDSARKDIPEPTPRVHGQVSGPSAPNEPAPSNLLSLTAPSENEGVVPLPRTAPPVSDSDNKTIERAISSTPSNNSPVATSDPFEGVVAKAYFQVDYPDVVYLAGCTAAADLFAQLEEIQKSHHKLSKIGSAEPFRIGHSRHVNRGLGALMKAVEKKGDDEQYMMTDDDDDDERFSRCRVSECCDMDMGGQIAVAWDRLITSSFEKQMLASAARGSRLFYRIFSDLTSGLRHCTCASRSIGSMHRPPKLVVPCGPIMPRFDRITAATPAGYAPSSVTRLPARKATAMLSKGRSVSPEAIDFTAGEAIRESTPVIRESTDPGPLRISYGDF</sequence>
<keyword evidence="3" id="KW-1185">Reference proteome</keyword>
<dbReference type="VEuPathDB" id="FungiDB:MYCFIDRAFT_180522"/>
<feature type="compositionally biased region" description="Polar residues" evidence="1">
    <location>
        <begin position="580"/>
        <end position="593"/>
    </location>
</feature>
<feature type="region of interest" description="Disordered" evidence="1">
    <location>
        <begin position="329"/>
        <end position="363"/>
    </location>
</feature>
<gene>
    <name evidence="2" type="ORF">MYCFIDRAFT_180522</name>
</gene>
<organism evidence="2 3">
    <name type="scientific">Pseudocercospora fijiensis (strain CIRAD86)</name>
    <name type="common">Black leaf streak disease fungus</name>
    <name type="synonym">Mycosphaerella fijiensis</name>
    <dbReference type="NCBI Taxonomy" id="383855"/>
    <lineage>
        <taxon>Eukaryota</taxon>
        <taxon>Fungi</taxon>
        <taxon>Dikarya</taxon>
        <taxon>Ascomycota</taxon>
        <taxon>Pezizomycotina</taxon>
        <taxon>Dothideomycetes</taxon>
        <taxon>Dothideomycetidae</taxon>
        <taxon>Mycosphaerellales</taxon>
        <taxon>Mycosphaerellaceae</taxon>
        <taxon>Pseudocercospora</taxon>
    </lineage>
</organism>
<dbReference type="RefSeq" id="XP_007932512.1">
    <property type="nucleotide sequence ID" value="XM_007934321.1"/>
</dbReference>
<feature type="compositionally biased region" description="Basic and acidic residues" evidence="1">
    <location>
        <begin position="329"/>
        <end position="359"/>
    </location>
</feature>
<dbReference type="OrthoDB" id="3649774at2759"/>
<dbReference type="GeneID" id="19334438"/>
<feature type="region of interest" description="Disordered" evidence="1">
    <location>
        <begin position="516"/>
        <end position="669"/>
    </location>
</feature>
<name>M2ZXN0_PSEFD</name>
<feature type="compositionally biased region" description="Basic and acidic residues" evidence="1">
    <location>
        <begin position="538"/>
        <end position="552"/>
    </location>
</feature>
<dbReference type="Proteomes" id="UP000016932">
    <property type="component" value="Unassembled WGS sequence"/>
</dbReference>
<dbReference type="KEGG" id="pfj:MYCFIDRAFT_180522"/>
<accession>M2ZXN0</accession>
<dbReference type="EMBL" id="KB446573">
    <property type="protein sequence ID" value="EME76856.1"/>
    <property type="molecule type" value="Genomic_DNA"/>
</dbReference>
<dbReference type="HOGENOM" id="CLU_312623_0_0_1"/>
<evidence type="ECO:0000256" key="1">
    <source>
        <dbReference type="SAM" id="MobiDB-lite"/>
    </source>
</evidence>
<reference evidence="2 3" key="1">
    <citation type="journal article" date="2012" name="PLoS Pathog.">
        <title>Diverse lifestyles and strategies of plant pathogenesis encoded in the genomes of eighteen Dothideomycetes fungi.</title>
        <authorList>
            <person name="Ohm R.A."/>
            <person name="Feau N."/>
            <person name="Henrissat B."/>
            <person name="Schoch C.L."/>
            <person name="Horwitz B.A."/>
            <person name="Barry K.W."/>
            <person name="Condon B.J."/>
            <person name="Copeland A.C."/>
            <person name="Dhillon B."/>
            <person name="Glaser F."/>
            <person name="Hesse C.N."/>
            <person name="Kosti I."/>
            <person name="LaButti K."/>
            <person name="Lindquist E.A."/>
            <person name="Lucas S."/>
            <person name="Salamov A.A."/>
            <person name="Bradshaw R.E."/>
            <person name="Ciuffetti L."/>
            <person name="Hamelin R.C."/>
            <person name="Kema G.H.J."/>
            <person name="Lawrence C."/>
            <person name="Scott J.A."/>
            <person name="Spatafora J.W."/>
            <person name="Turgeon B.G."/>
            <person name="de Wit P.J.G.M."/>
            <person name="Zhong S."/>
            <person name="Goodwin S.B."/>
            <person name="Grigoriev I.V."/>
        </authorList>
    </citation>
    <scope>NUCLEOTIDE SEQUENCE [LARGE SCALE GENOMIC DNA]</scope>
    <source>
        <strain evidence="2 3">CIRAD86</strain>
    </source>
</reference>